<keyword evidence="1" id="KW-0812">Transmembrane</keyword>
<protein>
    <submittedName>
        <fullName evidence="4">Uncharacterized protein LOC100577748 isoform X2</fullName>
    </submittedName>
</protein>
<keyword evidence="3" id="KW-1185">Reference proteome</keyword>
<dbReference type="Proteomes" id="UP000005203">
    <property type="component" value="Linkage group LG10"/>
</dbReference>
<gene>
    <name evidence="4" type="primary">LOC100577748</name>
</gene>
<name>A0A7M7INR1_APIME</name>
<dbReference type="OrthoDB" id="7663715at2759"/>
<keyword evidence="1" id="KW-0472">Membrane</keyword>
<sequence length="143" mass="16120">MHFFYLNLKPNFTPLRNYATPYSTSHFQNLYTILIFIARDKIISNEKIRNVCKGGADMIGLAISIIVLVNLDGDVLVTVRGCVPSREIDGYCQQTEHFPGSSIKCSFCDDYACNSQNSNRVSNDLISIILTFIPSIIPIIYLF</sequence>
<dbReference type="EnsemblMetazoa" id="XM_016914280">
    <property type="protein sequence ID" value="XP_016769769"/>
    <property type="gene ID" value="LOC100577748"/>
</dbReference>
<keyword evidence="1" id="KW-1133">Transmembrane helix</keyword>
<reference evidence="4" key="2">
    <citation type="submission" date="2025-04" db="UniProtKB">
        <authorList>
            <consortium name="RefSeq"/>
        </authorList>
    </citation>
    <scope>IDENTIFICATION</scope>
    <source>
        <strain evidence="4">DH4</strain>
        <tissue evidence="4">Whole body</tissue>
    </source>
</reference>
<proteinExistence type="predicted"/>
<organism evidence="2">
    <name type="scientific">Apis mellifera</name>
    <name type="common">Honeybee</name>
    <dbReference type="NCBI Taxonomy" id="7460"/>
    <lineage>
        <taxon>Eukaryota</taxon>
        <taxon>Metazoa</taxon>
        <taxon>Ecdysozoa</taxon>
        <taxon>Arthropoda</taxon>
        <taxon>Hexapoda</taxon>
        <taxon>Insecta</taxon>
        <taxon>Pterygota</taxon>
        <taxon>Neoptera</taxon>
        <taxon>Endopterygota</taxon>
        <taxon>Hymenoptera</taxon>
        <taxon>Apocrita</taxon>
        <taxon>Aculeata</taxon>
        <taxon>Apoidea</taxon>
        <taxon>Anthophila</taxon>
        <taxon>Apidae</taxon>
        <taxon>Apis</taxon>
    </lineage>
</organism>
<evidence type="ECO:0000256" key="1">
    <source>
        <dbReference type="SAM" id="Phobius"/>
    </source>
</evidence>
<accession>A0A8B7KNZ4</accession>
<evidence type="ECO:0000313" key="4">
    <source>
        <dbReference type="RefSeq" id="XP_016769769.1"/>
    </source>
</evidence>
<reference evidence="2" key="1">
    <citation type="submission" date="2021-01" db="UniProtKB">
        <authorList>
            <consortium name="EnsemblMetazoa"/>
        </authorList>
    </citation>
    <scope>IDENTIFICATION</scope>
    <source>
        <strain evidence="2">DH4</strain>
    </source>
</reference>
<dbReference type="RefSeq" id="XP_016769769.1">
    <property type="nucleotide sequence ID" value="XM_016914280.2"/>
</dbReference>
<feature type="transmembrane region" description="Helical" evidence="1">
    <location>
        <begin position="125"/>
        <end position="142"/>
    </location>
</feature>
<evidence type="ECO:0000313" key="2">
    <source>
        <dbReference type="EnsemblMetazoa" id="XP_016769769"/>
    </source>
</evidence>
<dbReference type="AlphaFoldDB" id="A0A7M7INR1"/>
<dbReference type="GeneID" id="100577748"/>
<accession>A0A7M7INR1</accession>
<evidence type="ECO:0000313" key="3">
    <source>
        <dbReference type="Proteomes" id="UP000005203"/>
    </source>
</evidence>